<dbReference type="AlphaFoldDB" id="A0A371DI04"/>
<proteinExistence type="predicted"/>
<keyword evidence="2" id="KW-1185">Reference proteome</keyword>
<reference evidence="1 2" key="1">
    <citation type="journal article" date="2018" name="Biotechnol. Biofuels">
        <title>Integrative visual omics of the white-rot fungus Polyporus brumalis exposes the biotechnological potential of its oxidative enzymes for delignifying raw plant biomass.</title>
        <authorList>
            <person name="Miyauchi S."/>
            <person name="Rancon A."/>
            <person name="Drula E."/>
            <person name="Hage H."/>
            <person name="Chaduli D."/>
            <person name="Favel A."/>
            <person name="Grisel S."/>
            <person name="Henrissat B."/>
            <person name="Herpoel-Gimbert I."/>
            <person name="Ruiz-Duenas F.J."/>
            <person name="Chevret D."/>
            <person name="Hainaut M."/>
            <person name="Lin J."/>
            <person name="Wang M."/>
            <person name="Pangilinan J."/>
            <person name="Lipzen A."/>
            <person name="Lesage-Meessen L."/>
            <person name="Navarro D."/>
            <person name="Riley R."/>
            <person name="Grigoriev I.V."/>
            <person name="Zhou S."/>
            <person name="Raouche S."/>
            <person name="Rosso M.N."/>
        </authorList>
    </citation>
    <scope>NUCLEOTIDE SEQUENCE [LARGE SCALE GENOMIC DNA]</scope>
    <source>
        <strain evidence="1 2">BRFM 1820</strain>
    </source>
</reference>
<protein>
    <recommendedName>
        <fullName evidence="3">EthD domain-containing protein</fullName>
    </recommendedName>
</protein>
<dbReference type="EMBL" id="KZ857391">
    <property type="protein sequence ID" value="RDX52159.1"/>
    <property type="molecule type" value="Genomic_DNA"/>
</dbReference>
<dbReference type="Proteomes" id="UP000256964">
    <property type="component" value="Unassembled WGS sequence"/>
</dbReference>
<sequence>MSSSAPGLLLVLVEPGPAIPDAEFNDWADNEHVPLRMAIPAFQSCTRWVATDDRKPTQLALYTVSSVSTFYEPPYTTLGETRSEREKALAPRIALFDRRVYEQLDAPVPSRTPDAGTARFVRVVGVDVPPENEEDLNRWYNEEHIPMLAKVPQWVRSSRYVLREGGVSGTDESLKPTRGTPKYLALHEYTGPGAVETEEFRAALETPWTKNVMEYVELYDGRSFELLRRWERE</sequence>
<name>A0A371DI04_9APHY</name>
<dbReference type="OrthoDB" id="2851338at2759"/>
<dbReference type="SUPFAM" id="SSF54909">
    <property type="entry name" value="Dimeric alpha+beta barrel"/>
    <property type="match status" value="1"/>
</dbReference>
<evidence type="ECO:0000313" key="1">
    <source>
        <dbReference type="EMBL" id="RDX52159.1"/>
    </source>
</evidence>
<dbReference type="Gene3D" id="3.30.70.100">
    <property type="match status" value="1"/>
</dbReference>
<dbReference type="InterPro" id="IPR011008">
    <property type="entry name" value="Dimeric_a/b-barrel"/>
</dbReference>
<dbReference type="STRING" id="139420.A0A371DI04"/>
<organism evidence="1 2">
    <name type="scientific">Lentinus brumalis</name>
    <dbReference type="NCBI Taxonomy" id="2498619"/>
    <lineage>
        <taxon>Eukaryota</taxon>
        <taxon>Fungi</taxon>
        <taxon>Dikarya</taxon>
        <taxon>Basidiomycota</taxon>
        <taxon>Agaricomycotina</taxon>
        <taxon>Agaricomycetes</taxon>
        <taxon>Polyporales</taxon>
        <taxon>Polyporaceae</taxon>
        <taxon>Lentinus</taxon>
    </lineage>
</organism>
<evidence type="ECO:0008006" key="3">
    <source>
        <dbReference type="Google" id="ProtNLM"/>
    </source>
</evidence>
<evidence type="ECO:0000313" key="2">
    <source>
        <dbReference type="Proteomes" id="UP000256964"/>
    </source>
</evidence>
<gene>
    <name evidence="1" type="ORF">OH76DRAFT_1400500</name>
</gene>
<accession>A0A371DI04</accession>